<organism evidence="1 2">
    <name type="scientific">Clostridium amylolyticum</name>
    <dbReference type="NCBI Taxonomy" id="1121298"/>
    <lineage>
        <taxon>Bacteria</taxon>
        <taxon>Bacillati</taxon>
        <taxon>Bacillota</taxon>
        <taxon>Clostridia</taxon>
        <taxon>Eubacteriales</taxon>
        <taxon>Clostridiaceae</taxon>
        <taxon>Clostridium</taxon>
    </lineage>
</organism>
<evidence type="ECO:0000313" key="1">
    <source>
        <dbReference type="EMBL" id="SHJ91222.1"/>
    </source>
</evidence>
<name>A0A1M6N6E1_9CLOT</name>
<reference evidence="1 2" key="1">
    <citation type="submission" date="2016-11" db="EMBL/GenBank/DDBJ databases">
        <authorList>
            <person name="Jaros S."/>
            <person name="Januszkiewicz K."/>
            <person name="Wedrychowicz H."/>
        </authorList>
    </citation>
    <scope>NUCLEOTIDE SEQUENCE [LARGE SCALE GENOMIC DNA]</scope>
    <source>
        <strain evidence="1 2">DSM 21864</strain>
    </source>
</reference>
<gene>
    <name evidence="1" type="ORF">SAMN05444401_0109</name>
</gene>
<dbReference type="EMBL" id="FQZO01000010">
    <property type="protein sequence ID" value="SHJ91222.1"/>
    <property type="molecule type" value="Genomic_DNA"/>
</dbReference>
<dbReference type="STRING" id="1121298.SAMN05444401_0109"/>
<proteinExistence type="predicted"/>
<evidence type="ECO:0000313" key="2">
    <source>
        <dbReference type="Proteomes" id="UP000184080"/>
    </source>
</evidence>
<dbReference type="RefSeq" id="WP_073011718.1">
    <property type="nucleotide sequence ID" value="NZ_FQZO01000010.1"/>
</dbReference>
<sequence>MKKSAIIYLILMALILGGIYNANNGVFKIDKSKISTVLYVYETDKNKMSQFNMTNNLSREDINSMVESMNNGVLKPDKNKTGKQTLEHIEMLALGDRWFSIYKQDDGKFTVMYQSYGSNSENSEKQITIDSEVLKSYFAEFRKLSKNLKPISTWDIKK</sequence>
<protein>
    <submittedName>
        <fullName evidence="1">Uncharacterized protein</fullName>
    </submittedName>
</protein>
<accession>A0A1M6N6E1</accession>
<dbReference type="AlphaFoldDB" id="A0A1M6N6E1"/>
<dbReference type="Proteomes" id="UP000184080">
    <property type="component" value="Unassembled WGS sequence"/>
</dbReference>
<keyword evidence="2" id="KW-1185">Reference proteome</keyword>